<dbReference type="AlphaFoldDB" id="A0A699VMJ0"/>
<organism evidence="2">
    <name type="scientific">Tanacetum cinerariifolium</name>
    <name type="common">Dalmatian daisy</name>
    <name type="synonym">Chrysanthemum cinerariifolium</name>
    <dbReference type="NCBI Taxonomy" id="118510"/>
    <lineage>
        <taxon>Eukaryota</taxon>
        <taxon>Viridiplantae</taxon>
        <taxon>Streptophyta</taxon>
        <taxon>Embryophyta</taxon>
        <taxon>Tracheophyta</taxon>
        <taxon>Spermatophyta</taxon>
        <taxon>Magnoliopsida</taxon>
        <taxon>eudicotyledons</taxon>
        <taxon>Gunneridae</taxon>
        <taxon>Pentapetalae</taxon>
        <taxon>asterids</taxon>
        <taxon>campanulids</taxon>
        <taxon>Asterales</taxon>
        <taxon>Asteraceae</taxon>
        <taxon>Asteroideae</taxon>
        <taxon>Anthemideae</taxon>
        <taxon>Anthemidinae</taxon>
        <taxon>Tanacetum</taxon>
    </lineage>
</organism>
<evidence type="ECO:0000313" key="2">
    <source>
        <dbReference type="EMBL" id="GFD35640.1"/>
    </source>
</evidence>
<comment type="caution">
    <text evidence="2">The sequence shown here is derived from an EMBL/GenBank/DDBJ whole genome shotgun (WGS) entry which is preliminary data.</text>
</comment>
<feature type="compositionally biased region" description="Polar residues" evidence="1">
    <location>
        <begin position="1"/>
        <end position="13"/>
    </location>
</feature>
<feature type="non-terminal residue" evidence="2">
    <location>
        <position position="160"/>
    </location>
</feature>
<reference evidence="2" key="1">
    <citation type="journal article" date="2019" name="Sci. Rep.">
        <title>Draft genome of Tanacetum cinerariifolium, the natural source of mosquito coil.</title>
        <authorList>
            <person name="Yamashiro T."/>
            <person name="Shiraishi A."/>
            <person name="Satake H."/>
            <person name="Nakayama K."/>
        </authorList>
    </citation>
    <scope>NUCLEOTIDE SEQUENCE</scope>
</reference>
<feature type="region of interest" description="Disordered" evidence="1">
    <location>
        <begin position="1"/>
        <end position="25"/>
    </location>
</feature>
<feature type="non-terminal residue" evidence="2">
    <location>
        <position position="1"/>
    </location>
</feature>
<proteinExistence type="predicted"/>
<accession>A0A699VMJ0</accession>
<dbReference type="EMBL" id="BKCJ011461289">
    <property type="protein sequence ID" value="GFD35640.1"/>
    <property type="molecule type" value="Genomic_DNA"/>
</dbReference>
<sequence length="160" mass="17306">TSDAVGSQPQSSHVVHAGPNLEPLDLEATDASPLQNPKQLDEEFTTTAYPNVQENLKLPSEDSVIPEEPTSSTRTLSSLQALIHQDTSSVPLMTTPVIDLMMSHSSSPLPTSSVTTLTVMTTTIPPPPPQPQQSTTDPTLMKRIDKLKQHMANLLQYNLA</sequence>
<evidence type="ECO:0000256" key="1">
    <source>
        <dbReference type="SAM" id="MobiDB-lite"/>
    </source>
</evidence>
<gene>
    <name evidence="2" type="ORF">Tci_907609</name>
</gene>
<name>A0A699VMJ0_TANCI</name>
<protein>
    <submittedName>
        <fullName evidence="2">Uncharacterized protein</fullName>
    </submittedName>
</protein>